<keyword evidence="6 9" id="KW-0812">Transmembrane</keyword>
<dbReference type="EMBL" id="PEOG01000070">
    <property type="protein sequence ID" value="PIM51321.1"/>
    <property type="molecule type" value="Genomic_DNA"/>
</dbReference>
<sequence length="402" mass="44085">MSQSRTLSREEGLFVGSVQSALIDEPLPRAVWALYLLAAVLLVGLVWSSIATVDEVTRSDARIVPDGKEQVIASLESGTLGKLLVHEGEEVEAGQALAELDPTRAEAAENESQAKRLGLMAQVARLRAEALGVPLKFPDEVKGVQRLVDSESEVFDTRRRVLDEATSSINRSIGLLAAEQKMAQDMASKGLMSNVEVMRVTRQVNELQQQRNERISRFRQDASTELSKAQTDLAQLDEQLVVRRDAVTRSVLKSPVKGLVKNIKMNTVGGVITSGSPIMEIVPIGPRILVEARIKPKDIGYVQVGQTAIVKLNGYDFNVNGGLHGKIEYVSPDALGETEKNNEGTYYRVLITAEHNTLRAKGEPLPVIPGMTAMVDIRTGERSVLSYLLRPMLKSKEALRER</sequence>
<keyword evidence="8 9" id="KW-0472">Membrane</keyword>
<evidence type="ECO:0000259" key="10">
    <source>
        <dbReference type="Pfam" id="PF25917"/>
    </source>
</evidence>
<evidence type="ECO:0000256" key="2">
    <source>
        <dbReference type="ARBA" id="ARBA00009477"/>
    </source>
</evidence>
<evidence type="ECO:0000313" key="12">
    <source>
        <dbReference type="EMBL" id="PIM51321.1"/>
    </source>
</evidence>
<dbReference type="PROSITE" id="PS00543">
    <property type="entry name" value="HLYD_FAMILY"/>
    <property type="match status" value="1"/>
</dbReference>
<protein>
    <recommendedName>
        <fullName evidence="9">Membrane fusion protein (MFP) family protein</fullName>
    </recommendedName>
</protein>
<dbReference type="AlphaFoldDB" id="A0A2G9C4F5"/>
<dbReference type="GO" id="GO:0009306">
    <property type="term" value="P:protein secretion"/>
    <property type="evidence" value="ECO:0007669"/>
    <property type="project" value="InterPro"/>
</dbReference>
<dbReference type="RefSeq" id="WP_099863429.1">
    <property type="nucleotide sequence ID" value="NZ_PEOG01000070.1"/>
</dbReference>
<comment type="similarity">
    <text evidence="2 9">Belongs to the membrane fusion protein (MFP) (TC 8.A.1) family.</text>
</comment>
<keyword evidence="7 9" id="KW-1133">Transmembrane helix</keyword>
<dbReference type="SUPFAM" id="SSF111369">
    <property type="entry name" value="HlyD-like secretion proteins"/>
    <property type="match status" value="1"/>
</dbReference>
<dbReference type="GO" id="GO:0005886">
    <property type="term" value="C:plasma membrane"/>
    <property type="evidence" value="ECO:0007669"/>
    <property type="project" value="UniProtKB-SubCell"/>
</dbReference>
<evidence type="ECO:0000256" key="9">
    <source>
        <dbReference type="RuleBase" id="RU365093"/>
    </source>
</evidence>
<evidence type="ECO:0000256" key="1">
    <source>
        <dbReference type="ARBA" id="ARBA00004377"/>
    </source>
</evidence>
<feature type="domain" description="Multidrug resistance protein MdtA-like barrel-sandwich hybrid" evidence="10">
    <location>
        <begin position="77"/>
        <end position="279"/>
    </location>
</feature>
<evidence type="ECO:0000256" key="5">
    <source>
        <dbReference type="ARBA" id="ARBA00022519"/>
    </source>
</evidence>
<dbReference type="OrthoDB" id="9775513at2"/>
<dbReference type="NCBIfam" id="TIGR01843">
    <property type="entry name" value="type_I_hlyD"/>
    <property type="match status" value="1"/>
</dbReference>
<feature type="transmembrane region" description="Helical" evidence="9">
    <location>
        <begin position="32"/>
        <end position="53"/>
    </location>
</feature>
<keyword evidence="5 9" id="KW-0997">Cell inner membrane</keyword>
<dbReference type="InterPro" id="IPR050739">
    <property type="entry name" value="MFP"/>
</dbReference>
<evidence type="ECO:0000256" key="3">
    <source>
        <dbReference type="ARBA" id="ARBA00022448"/>
    </source>
</evidence>
<dbReference type="InterPro" id="IPR058982">
    <property type="entry name" value="Beta-barrel_AprE"/>
</dbReference>
<accession>A0A2G9C4F5</accession>
<dbReference type="Gene3D" id="2.40.50.100">
    <property type="match status" value="1"/>
</dbReference>
<dbReference type="Pfam" id="PF26002">
    <property type="entry name" value="Beta-barrel_AprE"/>
    <property type="match status" value="1"/>
</dbReference>
<keyword evidence="4 9" id="KW-1003">Cell membrane</keyword>
<dbReference type="Gene3D" id="2.40.30.170">
    <property type="match status" value="1"/>
</dbReference>
<proteinExistence type="inferred from homology"/>
<dbReference type="InterPro" id="IPR006144">
    <property type="entry name" value="Secretion_HlyD_CS"/>
</dbReference>
<dbReference type="InterPro" id="IPR058625">
    <property type="entry name" value="MdtA-like_BSH"/>
</dbReference>
<comment type="subcellular location">
    <subcellularLocation>
        <location evidence="1 9">Cell inner membrane</location>
        <topology evidence="1 9">Single-pass membrane protein</topology>
    </subcellularLocation>
</comment>
<dbReference type="PANTHER" id="PTHR30386">
    <property type="entry name" value="MEMBRANE FUSION SUBUNIT OF EMRAB-TOLC MULTIDRUG EFFLUX PUMP"/>
    <property type="match status" value="1"/>
</dbReference>
<dbReference type="InterPro" id="IPR010129">
    <property type="entry name" value="T1SS_HlyD"/>
</dbReference>
<gene>
    <name evidence="12" type="ORF">CS062_20495</name>
</gene>
<keyword evidence="3 9" id="KW-0813">Transport</keyword>
<keyword evidence="13" id="KW-1185">Reference proteome</keyword>
<evidence type="ECO:0000256" key="7">
    <source>
        <dbReference type="ARBA" id="ARBA00022989"/>
    </source>
</evidence>
<organism evidence="12 13">
    <name type="scientific">Roseateles chitinivorans</name>
    <dbReference type="NCBI Taxonomy" id="2917965"/>
    <lineage>
        <taxon>Bacteria</taxon>
        <taxon>Pseudomonadati</taxon>
        <taxon>Pseudomonadota</taxon>
        <taxon>Betaproteobacteria</taxon>
        <taxon>Burkholderiales</taxon>
        <taxon>Sphaerotilaceae</taxon>
        <taxon>Roseateles</taxon>
    </lineage>
</organism>
<evidence type="ECO:0000256" key="8">
    <source>
        <dbReference type="ARBA" id="ARBA00023136"/>
    </source>
</evidence>
<evidence type="ECO:0000313" key="13">
    <source>
        <dbReference type="Proteomes" id="UP000231501"/>
    </source>
</evidence>
<reference evidence="12 13" key="1">
    <citation type="submission" date="2017-11" db="EMBL/GenBank/DDBJ databases">
        <title>Draft genome sequence of Mitsuaria sp. HWN-4.</title>
        <authorList>
            <person name="Gundlapally S.R."/>
        </authorList>
    </citation>
    <scope>NUCLEOTIDE SEQUENCE [LARGE SCALE GENOMIC DNA]</scope>
    <source>
        <strain evidence="12 13">HWN-4</strain>
    </source>
</reference>
<comment type="caution">
    <text evidence="12">The sequence shown here is derived from an EMBL/GenBank/DDBJ whole genome shotgun (WGS) entry which is preliminary data.</text>
</comment>
<evidence type="ECO:0000256" key="6">
    <source>
        <dbReference type="ARBA" id="ARBA00022692"/>
    </source>
</evidence>
<evidence type="ECO:0000259" key="11">
    <source>
        <dbReference type="Pfam" id="PF26002"/>
    </source>
</evidence>
<evidence type="ECO:0000256" key="4">
    <source>
        <dbReference type="ARBA" id="ARBA00022475"/>
    </source>
</evidence>
<dbReference type="Proteomes" id="UP000231501">
    <property type="component" value="Unassembled WGS sequence"/>
</dbReference>
<name>A0A2G9C4F5_9BURK</name>
<feature type="domain" description="AprE-like beta-barrel" evidence="11">
    <location>
        <begin position="289"/>
        <end position="380"/>
    </location>
</feature>
<dbReference type="PANTHER" id="PTHR30386:SF26">
    <property type="entry name" value="TRANSPORT PROTEIN COMB"/>
    <property type="match status" value="1"/>
</dbReference>
<dbReference type="PRINTS" id="PR01490">
    <property type="entry name" value="RTXTOXIND"/>
</dbReference>
<dbReference type="Pfam" id="PF25917">
    <property type="entry name" value="BSH_RND"/>
    <property type="match status" value="1"/>
</dbReference>